<comment type="similarity">
    <text evidence="1">Belongs to the sodium:galactoside symporter (TC 2.A.2) family.</text>
</comment>
<evidence type="ECO:0008006" key="6">
    <source>
        <dbReference type="Google" id="ProtNLM"/>
    </source>
</evidence>
<keyword evidence="3" id="KW-1133">Transmembrane helix</keyword>
<evidence type="ECO:0000313" key="4">
    <source>
        <dbReference type="EMBL" id="OYX32213.1"/>
    </source>
</evidence>
<name>A0A258FK49_9CAUL</name>
<dbReference type="EMBL" id="NCEB01000024">
    <property type="protein sequence ID" value="OYX32213.1"/>
    <property type="molecule type" value="Genomic_DNA"/>
</dbReference>
<feature type="transmembrane region" description="Helical" evidence="3">
    <location>
        <begin position="104"/>
        <end position="123"/>
    </location>
</feature>
<dbReference type="GO" id="GO:0015293">
    <property type="term" value="F:symporter activity"/>
    <property type="evidence" value="ECO:0007669"/>
    <property type="project" value="InterPro"/>
</dbReference>
<dbReference type="InterPro" id="IPR039672">
    <property type="entry name" value="MFS_2"/>
</dbReference>
<organism evidence="4 5">
    <name type="scientific">Brevundimonas subvibrioides</name>
    <dbReference type="NCBI Taxonomy" id="74313"/>
    <lineage>
        <taxon>Bacteria</taxon>
        <taxon>Pseudomonadati</taxon>
        <taxon>Pseudomonadota</taxon>
        <taxon>Alphaproteobacteria</taxon>
        <taxon>Caulobacterales</taxon>
        <taxon>Caulobacteraceae</taxon>
        <taxon>Brevundimonas</taxon>
    </lineage>
</organism>
<gene>
    <name evidence="4" type="ORF">B7Z01_11370</name>
</gene>
<dbReference type="AlphaFoldDB" id="A0A258FK49"/>
<evidence type="ECO:0000256" key="2">
    <source>
        <dbReference type="SAM" id="MobiDB-lite"/>
    </source>
</evidence>
<dbReference type="GO" id="GO:0005886">
    <property type="term" value="C:plasma membrane"/>
    <property type="evidence" value="ECO:0007669"/>
    <property type="project" value="TreeGrafter"/>
</dbReference>
<protein>
    <recommendedName>
        <fullName evidence="6">MFS transporter</fullName>
    </recommendedName>
</protein>
<dbReference type="Gene3D" id="1.20.1250.20">
    <property type="entry name" value="MFS general substrate transporter like domains"/>
    <property type="match status" value="2"/>
</dbReference>
<feature type="transmembrane region" description="Helical" evidence="3">
    <location>
        <begin position="323"/>
        <end position="356"/>
    </location>
</feature>
<dbReference type="PANTHER" id="PTHR11328">
    <property type="entry name" value="MAJOR FACILITATOR SUPERFAMILY DOMAIN-CONTAINING PROTEIN"/>
    <property type="match status" value="1"/>
</dbReference>
<feature type="transmembrane region" description="Helical" evidence="3">
    <location>
        <begin position="292"/>
        <end position="311"/>
    </location>
</feature>
<feature type="transmembrane region" description="Helical" evidence="3">
    <location>
        <begin position="428"/>
        <end position="451"/>
    </location>
</feature>
<reference evidence="4 5" key="1">
    <citation type="submission" date="2017-03" db="EMBL/GenBank/DDBJ databases">
        <title>Lifting the veil on microbial sulfur biogeochemistry in mining wastewaters.</title>
        <authorList>
            <person name="Kantor R.S."/>
            <person name="Colenbrander Nelson T."/>
            <person name="Marshall S."/>
            <person name="Bennett D."/>
            <person name="Apte S."/>
            <person name="Camacho D."/>
            <person name="Thomas B.C."/>
            <person name="Warren L.A."/>
            <person name="Banfield J.F."/>
        </authorList>
    </citation>
    <scope>NUCLEOTIDE SEQUENCE [LARGE SCALE GENOMIC DNA]</scope>
    <source>
        <strain evidence="4">32-69-9</strain>
    </source>
</reference>
<feature type="transmembrane region" description="Helical" evidence="3">
    <location>
        <begin position="397"/>
        <end position="416"/>
    </location>
</feature>
<dbReference type="Proteomes" id="UP000215595">
    <property type="component" value="Unassembled WGS sequence"/>
</dbReference>
<keyword evidence="3" id="KW-0812">Transmembrane</keyword>
<feature type="transmembrane region" description="Helical" evidence="3">
    <location>
        <begin position="206"/>
        <end position="225"/>
    </location>
</feature>
<feature type="transmembrane region" description="Helical" evidence="3">
    <location>
        <begin position="35"/>
        <end position="58"/>
    </location>
</feature>
<keyword evidence="3" id="KW-0472">Membrane</keyword>
<dbReference type="SUPFAM" id="SSF103473">
    <property type="entry name" value="MFS general substrate transporter"/>
    <property type="match status" value="1"/>
</dbReference>
<proteinExistence type="inferred from homology"/>
<feature type="transmembrane region" description="Helical" evidence="3">
    <location>
        <begin position="177"/>
        <end position="194"/>
    </location>
</feature>
<dbReference type="GO" id="GO:0008643">
    <property type="term" value="P:carbohydrate transport"/>
    <property type="evidence" value="ECO:0007669"/>
    <property type="project" value="InterPro"/>
</dbReference>
<feature type="region of interest" description="Disordered" evidence="2">
    <location>
        <begin position="1"/>
        <end position="21"/>
    </location>
</feature>
<dbReference type="InterPro" id="IPR036259">
    <property type="entry name" value="MFS_trans_sf"/>
</dbReference>
<dbReference type="CDD" id="cd17332">
    <property type="entry name" value="MFS_MelB_like"/>
    <property type="match status" value="1"/>
</dbReference>
<dbReference type="PANTHER" id="PTHR11328:SF24">
    <property type="entry name" value="MAJOR FACILITATOR SUPERFAMILY (MFS) PROFILE DOMAIN-CONTAINING PROTEIN"/>
    <property type="match status" value="1"/>
</dbReference>
<evidence type="ECO:0000256" key="3">
    <source>
        <dbReference type="SAM" id="Phobius"/>
    </source>
</evidence>
<dbReference type="Pfam" id="PF13347">
    <property type="entry name" value="MFS_2"/>
    <property type="match status" value="1"/>
</dbReference>
<accession>A0A258FK49</accession>
<evidence type="ECO:0000313" key="5">
    <source>
        <dbReference type="Proteomes" id="UP000215595"/>
    </source>
</evidence>
<sequence>METEGRPEQPRGGRMDLTEPDASIVPAPLPFRIKFGWAVGELAIAGYIGLTMAFMLYFCTEALKIPPAIAGIALLLPRLIDAFFDPVMGAVSDRTRSSYGRRRIYLLVGSILLGVSFGAIFFVPPDLPLGPRVALVMTIFLLSNLSVSIFEVPYSAMLAEMTADYGERTVLTGYKMMAARIGIILTALVGPLIFRSTPDLNDGFRLLGVIAGVFMALTGLWSFFATRHAPRLVHSAQRFSVRDEVSAVLMNRPFRTLWTTFLMQNLAIGAAATALIYFLVYNLRLDPKAAGPFLAAGGFAATLATPVWWFVAKRFGKRPTYFLSLGLAAVMTIPAMLIQAPMVGLLLVVLLVSGAVDASNQLMPNAMIPDTVEVDQARSGVRREGALFGAWGFCRKLGMTAGAFLVSLALAAFGFVQGAGPDAQSSEALFGIRAIYTGVPLGLWLVAIAFLTRYDLTEAKFNALKAKILERPNTFES</sequence>
<feature type="transmembrane region" description="Helical" evidence="3">
    <location>
        <begin position="135"/>
        <end position="156"/>
    </location>
</feature>
<evidence type="ECO:0000256" key="1">
    <source>
        <dbReference type="ARBA" id="ARBA00009617"/>
    </source>
</evidence>
<comment type="caution">
    <text evidence="4">The sequence shown here is derived from an EMBL/GenBank/DDBJ whole genome shotgun (WGS) entry which is preliminary data.</text>
</comment>
<feature type="transmembrane region" description="Helical" evidence="3">
    <location>
        <begin position="257"/>
        <end position="280"/>
    </location>
</feature>
<feature type="compositionally biased region" description="Basic and acidic residues" evidence="2">
    <location>
        <begin position="1"/>
        <end position="17"/>
    </location>
</feature>